<sequence length="258" mass="28399">MEILIRPDAQAVATQAADILEYYVRRNATLGLATGSTPNPTYQELIRRHREEGLSFSQCRAFLLDEYYGLPRDHEQSYYTTIRREFTSHIDIEDSAVKSPDGTNEDFQAAVESYDQAITDAGGVDIQILGVGTNGHIGFNEPSSSLNSVTRIKTLHPQTVADNARFFDSKDDVPHHVLTQGLGTIQRARHLLLLATGEGKADAVQALAEGPLSAMCPASILQWHPHATVIVDEAAASKLANTDYYRYTDAHKPEGQPH</sequence>
<comment type="catalytic activity">
    <reaction evidence="1 4">
        <text>alpha-D-glucosamine 6-phosphate + H2O = beta-D-fructose 6-phosphate + NH4(+)</text>
        <dbReference type="Rhea" id="RHEA:12172"/>
        <dbReference type="ChEBI" id="CHEBI:15377"/>
        <dbReference type="ChEBI" id="CHEBI:28938"/>
        <dbReference type="ChEBI" id="CHEBI:57634"/>
        <dbReference type="ChEBI" id="CHEBI:75989"/>
        <dbReference type="EC" id="3.5.99.6"/>
    </reaction>
</comment>
<dbReference type="RefSeq" id="WP_136141340.1">
    <property type="nucleotide sequence ID" value="NZ_CP039247.1"/>
</dbReference>
<feature type="site" description="Part of the allosteric site" evidence="4">
    <location>
        <position position="144"/>
    </location>
</feature>
<dbReference type="GO" id="GO:0019262">
    <property type="term" value="P:N-acetylneuraminate catabolic process"/>
    <property type="evidence" value="ECO:0007669"/>
    <property type="project" value="UniProtKB-UniRule"/>
</dbReference>
<keyword evidence="3 4" id="KW-0119">Carbohydrate metabolism</keyword>
<dbReference type="InterPro" id="IPR004547">
    <property type="entry name" value="Glucosamine6P_isomerase"/>
</dbReference>
<dbReference type="GO" id="GO:0006046">
    <property type="term" value="P:N-acetylglucosamine catabolic process"/>
    <property type="evidence" value="ECO:0007669"/>
    <property type="project" value="UniProtKB-UniRule"/>
</dbReference>
<feature type="active site" description="Proton acceptor; for enolization step" evidence="4">
    <location>
        <position position="65"/>
    </location>
</feature>
<dbReference type="SUPFAM" id="SSF100950">
    <property type="entry name" value="NagB/RpiA/CoA transferase-like"/>
    <property type="match status" value="1"/>
</dbReference>
<evidence type="ECO:0000259" key="5">
    <source>
        <dbReference type="Pfam" id="PF01182"/>
    </source>
</evidence>
<dbReference type="FunFam" id="3.40.50.1360:FF:000003">
    <property type="entry name" value="Glucosamine-6-phosphate deaminase"/>
    <property type="match status" value="1"/>
</dbReference>
<comment type="caution">
    <text evidence="4">Lacks conserved residue(s) required for the propagation of feature annotation.</text>
</comment>
<feature type="active site" description="Proton acceptor; for ring-opening step" evidence="4">
    <location>
        <position position="136"/>
    </location>
</feature>
<comment type="pathway">
    <text evidence="4">Amino-sugar metabolism; N-acetylneuraminate degradation; D-fructose 6-phosphate from N-acetylneuraminate: step 5/5.</text>
</comment>
<keyword evidence="4" id="KW-0021">Allosteric enzyme</keyword>
<dbReference type="GO" id="GO:0005737">
    <property type="term" value="C:cytoplasm"/>
    <property type="evidence" value="ECO:0007669"/>
    <property type="project" value="TreeGrafter"/>
</dbReference>
<dbReference type="HAMAP" id="MF_01241">
    <property type="entry name" value="GlcN6P_deamin"/>
    <property type="match status" value="1"/>
</dbReference>
<feature type="site" description="Part of the allosteric site" evidence="4">
    <location>
        <position position="153"/>
    </location>
</feature>
<evidence type="ECO:0000313" key="6">
    <source>
        <dbReference type="EMBL" id="QCB28624.1"/>
    </source>
</evidence>
<feature type="site" description="Part of the allosteric site" evidence="4">
    <location>
        <position position="151"/>
    </location>
</feature>
<name>A0A4P7QIC2_9CORY</name>
<evidence type="ECO:0000313" key="7">
    <source>
        <dbReference type="Proteomes" id="UP000296352"/>
    </source>
</evidence>
<evidence type="ECO:0000256" key="3">
    <source>
        <dbReference type="ARBA" id="ARBA00023277"/>
    </source>
</evidence>
<dbReference type="NCBIfam" id="TIGR00502">
    <property type="entry name" value="nagB"/>
    <property type="match status" value="1"/>
</dbReference>
<dbReference type="InterPro" id="IPR037171">
    <property type="entry name" value="NagB/RpiA_transferase-like"/>
</dbReference>
<reference evidence="6 7" key="1">
    <citation type="submission" date="2019-04" db="EMBL/GenBank/DDBJ databases">
        <title>Corynebacterium endometrii sp. nov., isolated from the uterus of a cow with endometritis.</title>
        <authorList>
            <person name="Ballas P."/>
            <person name="Ruckert C."/>
            <person name="Wagener K."/>
            <person name="Drillich M."/>
            <person name="Kaempfer P."/>
            <person name="Busse H.-J."/>
            <person name="Ehling-Schulz M."/>
        </authorList>
    </citation>
    <scope>NUCLEOTIDE SEQUENCE [LARGE SCALE GENOMIC DNA]</scope>
    <source>
        <strain evidence="6 7">LMM-1653</strain>
    </source>
</reference>
<dbReference type="GO" id="GO:0004342">
    <property type="term" value="F:glucosamine-6-phosphate deaminase activity"/>
    <property type="evidence" value="ECO:0007669"/>
    <property type="project" value="UniProtKB-UniRule"/>
</dbReference>
<dbReference type="InterPro" id="IPR006148">
    <property type="entry name" value="Glc/Gal-6P_isomerase"/>
</dbReference>
<dbReference type="Proteomes" id="UP000296352">
    <property type="component" value="Chromosome"/>
</dbReference>
<feature type="domain" description="Glucosamine/galactosamine-6-phosphate isomerase" evidence="5">
    <location>
        <begin position="9"/>
        <end position="222"/>
    </location>
</feature>
<gene>
    <name evidence="4 6" type="primary">nagB</name>
    <name evidence="6" type="ORF">CENDO_06750</name>
</gene>
<dbReference type="InterPro" id="IPR018321">
    <property type="entry name" value="Glucosamine6P_isomerase_CS"/>
</dbReference>
<dbReference type="KEGG" id="cee:CENDO_06750"/>
<dbReference type="PROSITE" id="PS01161">
    <property type="entry name" value="GLC_GALNAC_ISOMERASE"/>
    <property type="match status" value="1"/>
</dbReference>
<protein>
    <recommendedName>
        <fullName evidence="4">Glucosamine-6-phosphate deaminase</fullName>
        <ecNumber evidence="4">3.5.99.6</ecNumber>
    </recommendedName>
    <alternativeName>
        <fullName evidence="4">GlcN6P deaminase</fullName>
        <shortName evidence="4">GNPDA</shortName>
    </alternativeName>
    <alternativeName>
        <fullName evidence="4">Glucosamine-6-phosphate isomerase</fullName>
    </alternativeName>
</protein>
<dbReference type="AlphaFoldDB" id="A0A4P7QIC2"/>
<dbReference type="NCBIfam" id="NF001684">
    <property type="entry name" value="PRK00443.1-4"/>
    <property type="match status" value="1"/>
</dbReference>
<dbReference type="GO" id="GO:0042802">
    <property type="term" value="F:identical protein binding"/>
    <property type="evidence" value="ECO:0007669"/>
    <property type="project" value="TreeGrafter"/>
</dbReference>
<dbReference type="EMBL" id="CP039247">
    <property type="protein sequence ID" value="QCB28624.1"/>
    <property type="molecule type" value="Genomic_DNA"/>
</dbReference>
<dbReference type="CDD" id="cd01399">
    <property type="entry name" value="GlcN6P_deaminase"/>
    <property type="match status" value="1"/>
</dbReference>
<feature type="site" description="Part of the allosteric site" evidence="4">
    <location>
        <position position="154"/>
    </location>
</feature>
<dbReference type="OrthoDB" id="9791139at2"/>
<dbReference type="Pfam" id="PF01182">
    <property type="entry name" value="Glucosamine_iso"/>
    <property type="match status" value="1"/>
</dbReference>
<evidence type="ECO:0000256" key="4">
    <source>
        <dbReference type="HAMAP-Rule" id="MF_01241"/>
    </source>
</evidence>
<proteinExistence type="inferred from homology"/>
<dbReference type="GO" id="GO:0005975">
    <property type="term" value="P:carbohydrate metabolic process"/>
    <property type="evidence" value="ECO:0007669"/>
    <property type="project" value="InterPro"/>
</dbReference>
<keyword evidence="7" id="KW-1185">Reference proteome</keyword>
<keyword evidence="2 4" id="KW-0378">Hydrolase</keyword>
<organism evidence="6 7">
    <name type="scientific">Corynebacterium endometrii</name>
    <dbReference type="NCBI Taxonomy" id="2488819"/>
    <lineage>
        <taxon>Bacteria</taxon>
        <taxon>Bacillati</taxon>
        <taxon>Actinomycetota</taxon>
        <taxon>Actinomycetes</taxon>
        <taxon>Mycobacteriales</taxon>
        <taxon>Corynebacteriaceae</taxon>
        <taxon>Corynebacterium</taxon>
    </lineage>
</organism>
<dbReference type="Gene3D" id="3.40.50.1360">
    <property type="match status" value="1"/>
</dbReference>
<evidence type="ECO:0000256" key="1">
    <source>
        <dbReference type="ARBA" id="ARBA00000644"/>
    </source>
</evidence>
<dbReference type="PANTHER" id="PTHR11280">
    <property type="entry name" value="GLUCOSAMINE-6-PHOSPHATE ISOMERASE"/>
    <property type="match status" value="1"/>
</dbReference>
<evidence type="ECO:0000256" key="2">
    <source>
        <dbReference type="ARBA" id="ARBA00022801"/>
    </source>
</evidence>
<comment type="activity regulation">
    <text evidence="4">Allosterically activated by N-acetylglucosamine 6-phosphate (GlcNAc6P).</text>
</comment>
<dbReference type="EC" id="3.5.99.6" evidence="4"/>
<accession>A0A4P7QIC2</accession>
<feature type="active site" description="For ring-opening step" evidence="4">
    <location>
        <position position="141"/>
    </location>
</feature>
<feature type="active site" description="For ring-opening step" evidence="4">
    <location>
        <position position="134"/>
    </location>
</feature>
<dbReference type="PANTHER" id="PTHR11280:SF5">
    <property type="entry name" value="GLUCOSAMINE-6-PHOSPHATE ISOMERASE"/>
    <property type="match status" value="1"/>
</dbReference>
<comment type="similarity">
    <text evidence="4">Belongs to the glucosamine/galactosamine-6-phosphate isomerase family. NagB subfamily.</text>
</comment>
<dbReference type="GO" id="GO:0006043">
    <property type="term" value="P:glucosamine catabolic process"/>
    <property type="evidence" value="ECO:0007669"/>
    <property type="project" value="TreeGrafter"/>
</dbReference>
<dbReference type="UniPathway" id="UPA00629">
    <property type="reaction ID" value="UER00684"/>
</dbReference>
<comment type="function">
    <text evidence="4">Catalyzes the reversible isomerization-deamination of glucosamine 6-phosphate (GlcN6P) to form fructose 6-phosphate (Fru6P) and ammonium ion.</text>
</comment>